<evidence type="ECO:0000313" key="9">
    <source>
        <dbReference type="Proteomes" id="UP001162162"/>
    </source>
</evidence>
<dbReference type="InterPro" id="IPR011701">
    <property type="entry name" value="MFS"/>
</dbReference>
<organism evidence="8 9">
    <name type="scientific">Aromia moschata</name>
    <dbReference type="NCBI Taxonomy" id="1265417"/>
    <lineage>
        <taxon>Eukaryota</taxon>
        <taxon>Metazoa</taxon>
        <taxon>Ecdysozoa</taxon>
        <taxon>Arthropoda</taxon>
        <taxon>Hexapoda</taxon>
        <taxon>Insecta</taxon>
        <taxon>Pterygota</taxon>
        <taxon>Neoptera</taxon>
        <taxon>Endopterygota</taxon>
        <taxon>Coleoptera</taxon>
        <taxon>Polyphaga</taxon>
        <taxon>Cucujiformia</taxon>
        <taxon>Chrysomeloidea</taxon>
        <taxon>Cerambycidae</taxon>
        <taxon>Cerambycinae</taxon>
        <taxon>Callichromatini</taxon>
        <taxon>Aromia</taxon>
    </lineage>
</organism>
<dbReference type="InterPro" id="IPR020846">
    <property type="entry name" value="MFS_dom"/>
</dbReference>
<dbReference type="EMBL" id="JAPWTK010000481">
    <property type="protein sequence ID" value="KAJ8939605.1"/>
    <property type="molecule type" value="Genomic_DNA"/>
</dbReference>
<keyword evidence="9" id="KW-1185">Reference proteome</keyword>
<dbReference type="AlphaFoldDB" id="A0AAV8XMA9"/>
<evidence type="ECO:0000256" key="6">
    <source>
        <dbReference type="SAM" id="Phobius"/>
    </source>
</evidence>
<feature type="transmembrane region" description="Helical" evidence="6">
    <location>
        <begin position="285"/>
        <end position="305"/>
    </location>
</feature>
<evidence type="ECO:0000256" key="4">
    <source>
        <dbReference type="ARBA" id="ARBA00022989"/>
    </source>
</evidence>
<dbReference type="PROSITE" id="PS50850">
    <property type="entry name" value="MFS"/>
    <property type="match status" value="1"/>
</dbReference>
<gene>
    <name evidence="8" type="ORF">NQ318_010612</name>
</gene>
<protein>
    <recommendedName>
        <fullName evidence="7">Major facilitator superfamily (MFS) profile domain-containing protein</fullName>
    </recommendedName>
</protein>
<keyword evidence="3 6" id="KW-0812">Transmembrane</keyword>
<feature type="transmembrane region" description="Helical" evidence="6">
    <location>
        <begin position="374"/>
        <end position="394"/>
    </location>
</feature>
<evidence type="ECO:0000313" key="8">
    <source>
        <dbReference type="EMBL" id="KAJ8939605.1"/>
    </source>
</evidence>
<evidence type="ECO:0000256" key="5">
    <source>
        <dbReference type="ARBA" id="ARBA00023136"/>
    </source>
</evidence>
<dbReference type="PANTHER" id="PTHR23504:SF14">
    <property type="entry name" value="MAJOR FACILITATOR SUPERFAMILY DOMAIN-CONTAINING PROTEIN 9"/>
    <property type="match status" value="1"/>
</dbReference>
<dbReference type="GO" id="GO:0022857">
    <property type="term" value="F:transmembrane transporter activity"/>
    <property type="evidence" value="ECO:0007669"/>
    <property type="project" value="InterPro"/>
</dbReference>
<keyword evidence="4 6" id="KW-1133">Transmembrane helix</keyword>
<sequence>MLRTTIINLVYAISFLDLFAIGLTFPLFSSHLRDLGVSHTLIGLLGSTYSGVQVLSGPLIGGWSDVRTRKSVLKTTLLVCTICYGLLGITSSIYFIFVLRFILGIIKHTQSICKAVISDIVPPSEQTVIFGRSAALGSFGFIIGPLIAGHLSEVRNGFTYVCALTALLFLINLGLAYFLPDESTKRKASNNQSILWGIKYEFRKVMKDLRSIDWNEHWSTFLLRFLFGLSLSCFFSNQTLYLKEKYELSERYTGYIVSYFSTIGMVSAFFINLINNFYKTDYTCLIRLLHFFTILTVCFICISISQSIWMFLILLVPFSIVSTSLRVVSMELMLKQSDKSHRGSLSGASNSIMSIMRFISPLLTGLVGDIFSGQYVMLVAVIPSSIGMGVSWYMKTSVKSDIKNK</sequence>
<dbReference type="PRINTS" id="PR01035">
    <property type="entry name" value="TCRTETA"/>
</dbReference>
<feature type="transmembrane region" description="Helical" evidence="6">
    <location>
        <begin position="252"/>
        <end position="273"/>
    </location>
</feature>
<feature type="transmembrane region" description="Helical" evidence="6">
    <location>
        <begin position="6"/>
        <end position="28"/>
    </location>
</feature>
<comment type="subcellular location">
    <subcellularLocation>
        <location evidence="1">Membrane</location>
        <topology evidence="1">Multi-pass membrane protein</topology>
    </subcellularLocation>
</comment>
<feature type="transmembrane region" description="Helical" evidence="6">
    <location>
        <begin position="221"/>
        <end position="240"/>
    </location>
</feature>
<dbReference type="PANTHER" id="PTHR23504">
    <property type="entry name" value="MAJOR FACILITATOR SUPERFAMILY DOMAIN-CONTAINING PROTEIN 10"/>
    <property type="match status" value="1"/>
</dbReference>
<evidence type="ECO:0000256" key="2">
    <source>
        <dbReference type="ARBA" id="ARBA00022448"/>
    </source>
</evidence>
<reference evidence="8" key="1">
    <citation type="journal article" date="2023" name="Insect Mol. Biol.">
        <title>Genome sequencing provides insights into the evolution of gene families encoding plant cell wall-degrading enzymes in longhorned beetles.</title>
        <authorList>
            <person name="Shin N.R."/>
            <person name="Okamura Y."/>
            <person name="Kirsch R."/>
            <person name="Pauchet Y."/>
        </authorList>
    </citation>
    <scope>NUCLEOTIDE SEQUENCE</scope>
    <source>
        <strain evidence="8">AMC_N1</strain>
    </source>
</reference>
<proteinExistence type="predicted"/>
<dbReference type="InterPro" id="IPR036259">
    <property type="entry name" value="MFS_trans_sf"/>
</dbReference>
<feature type="domain" description="Major facilitator superfamily (MFS) profile" evidence="7">
    <location>
        <begin position="6"/>
        <end position="399"/>
    </location>
</feature>
<evidence type="ECO:0000256" key="3">
    <source>
        <dbReference type="ARBA" id="ARBA00022692"/>
    </source>
</evidence>
<comment type="caution">
    <text evidence="8">The sequence shown here is derived from an EMBL/GenBank/DDBJ whole genome shotgun (WGS) entry which is preliminary data.</text>
</comment>
<keyword evidence="5 6" id="KW-0472">Membrane</keyword>
<dbReference type="SUPFAM" id="SSF103473">
    <property type="entry name" value="MFS general substrate transporter"/>
    <property type="match status" value="1"/>
</dbReference>
<feature type="transmembrane region" description="Helical" evidence="6">
    <location>
        <begin position="40"/>
        <end position="64"/>
    </location>
</feature>
<dbReference type="Proteomes" id="UP001162162">
    <property type="component" value="Unassembled WGS sequence"/>
</dbReference>
<dbReference type="Gene3D" id="1.20.1250.20">
    <property type="entry name" value="MFS general substrate transporter like domains"/>
    <property type="match status" value="1"/>
</dbReference>
<evidence type="ECO:0000256" key="1">
    <source>
        <dbReference type="ARBA" id="ARBA00004141"/>
    </source>
</evidence>
<dbReference type="CDD" id="cd17390">
    <property type="entry name" value="MFS_MFSD9"/>
    <property type="match status" value="1"/>
</dbReference>
<accession>A0AAV8XMA9</accession>
<dbReference type="InterPro" id="IPR001958">
    <property type="entry name" value="Tet-R_TetA/multi-R_MdtG-like"/>
</dbReference>
<feature type="transmembrane region" description="Helical" evidence="6">
    <location>
        <begin position="127"/>
        <end position="151"/>
    </location>
</feature>
<feature type="transmembrane region" description="Helical" evidence="6">
    <location>
        <begin position="311"/>
        <end position="328"/>
    </location>
</feature>
<keyword evidence="2" id="KW-0813">Transport</keyword>
<feature type="transmembrane region" description="Helical" evidence="6">
    <location>
        <begin position="76"/>
        <end position="106"/>
    </location>
</feature>
<feature type="transmembrane region" description="Helical" evidence="6">
    <location>
        <begin position="157"/>
        <end position="179"/>
    </location>
</feature>
<name>A0AAV8XMA9_9CUCU</name>
<dbReference type="GO" id="GO:0016020">
    <property type="term" value="C:membrane"/>
    <property type="evidence" value="ECO:0007669"/>
    <property type="project" value="UniProtKB-SubCell"/>
</dbReference>
<evidence type="ECO:0000259" key="7">
    <source>
        <dbReference type="PROSITE" id="PS50850"/>
    </source>
</evidence>
<dbReference type="Pfam" id="PF07690">
    <property type="entry name" value="MFS_1"/>
    <property type="match status" value="1"/>
</dbReference>